<dbReference type="RefSeq" id="WP_169209030.1">
    <property type="nucleotide sequence ID" value="NZ_JAATNW010000001.1"/>
</dbReference>
<protein>
    <submittedName>
        <fullName evidence="9">FtsX-like permease family protein</fullName>
    </submittedName>
</protein>
<keyword evidence="3 6" id="KW-0812">Transmembrane</keyword>
<dbReference type="PANTHER" id="PTHR30572:SF18">
    <property type="entry name" value="ABC-TYPE MACROLIDE FAMILY EXPORT SYSTEM PERMEASE COMPONENT 2"/>
    <property type="match status" value="1"/>
</dbReference>
<feature type="transmembrane region" description="Helical" evidence="6">
    <location>
        <begin position="400"/>
        <end position="422"/>
    </location>
</feature>
<name>A0ABX1QZ41_9ALTE</name>
<dbReference type="PANTHER" id="PTHR30572">
    <property type="entry name" value="MEMBRANE COMPONENT OF TRANSPORTER-RELATED"/>
    <property type="match status" value="1"/>
</dbReference>
<evidence type="ECO:0000256" key="4">
    <source>
        <dbReference type="ARBA" id="ARBA00022989"/>
    </source>
</evidence>
<reference evidence="9 10" key="1">
    <citation type="submission" date="2020-03" db="EMBL/GenBank/DDBJ databases">
        <title>Alteromonas ponticola sp. nov., isolated from seawater.</title>
        <authorList>
            <person name="Yoon J.-H."/>
            <person name="Kim Y.-O."/>
        </authorList>
    </citation>
    <scope>NUCLEOTIDE SEQUENCE [LARGE SCALE GENOMIC DNA]</scope>
    <source>
        <strain evidence="9 10">MYP5</strain>
    </source>
</reference>
<keyword evidence="10" id="KW-1185">Reference proteome</keyword>
<evidence type="ECO:0000256" key="5">
    <source>
        <dbReference type="ARBA" id="ARBA00023136"/>
    </source>
</evidence>
<keyword evidence="5 6" id="KW-0472">Membrane</keyword>
<dbReference type="InterPro" id="IPR025857">
    <property type="entry name" value="MacB_PCD"/>
</dbReference>
<feature type="domain" description="ABC3 transporter permease C-terminal" evidence="7">
    <location>
        <begin position="313"/>
        <end position="429"/>
    </location>
</feature>
<dbReference type="Pfam" id="PF02687">
    <property type="entry name" value="FtsX"/>
    <property type="match status" value="1"/>
</dbReference>
<dbReference type="InterPro" id="IPR050250">
    <property type="entry name" value="Macrolide_Exporter_MacB"/>
</dbReference>
<dbReference type="Proteomes" id="UP000709336">
    <property type="component" value="Unassembled WGS sequence"/>
</dbReference>
<dbReference type="InterPro" id="IPR003838">
    <property type="entry name" value="ABC3_permease_C"/>
</dbReference>
<feature type="transmembrane region" description="Helical" evidence="6">
    <location>
        <begin position="309"/>
        <end position="331"/>
    </location>
</feature>
<proteinExistence type="predicted"/>
<sequence length="436" mass="48538">MFIYYMKLAIKSIRRNIWLSSLMVLAVALGIGACMTTITVNYMMSANPIPHKSDQLFYVQLDNWGPHFPFNDENEPPDQVTWRDANNLMQHDRFKQVAMGTSGGVIESDNREIKPFMAGIRLTYTTFFNLFEPPFLYGGPWQPTADKNSEQVVVLSKKTNQQVFGGENSVGRTLTIAGNRFRVVGVLDDYEPIPRFYDVTTGAFQSPEDVFMPLTLKLPLELGSSGNNSCWKDPDGDGFEGFLMSECINYQFWVQLDNAAEQEQYMSFLNAYVEEQKALGRFPRPLNNRISSVMEWMEIQEVVADDAQIMMWLAALFLLVCLLNTVGLLLSKYATRTADIALRRAIGAPKQAIFSQYITESALIGIIGGVLGLVLALAGIEAVKSMYGDFVSEHVAIDLTMVTVAIALAVISSVLAGCYPAYKACSVPPATQLRNQ</sequence>
<feature type="transmembrane region" description="Helical" evidence="6">
    <location>
        <begin position="21"/>
        <end position="44"/>
    </location>
</feature>
<evidence type="ECO:0000256" key="2">
    <source>
        <dbReference type="ARBA" id="ARBA00022475"/>
    </source>
</evidence>
<comment type="caution">
    <text evidence="9">The sequence shown here is derived from an EMBL/GenBank/DDBJ whole genome shotgun (WGS) entry which is preliminary data.</text>
</comment>
<keyword evidence="4 6" id="KW-1133">Transmembrane helix</keyword>
<evidence type="ECO:0000256" key="6">
    <source>
        <dbReference type="SAM" id="Phobius"/>
    </source>
</evidence>
<dbReference type="PROSITE" id="PS51257">
    <property type="entry name" value="PROKAR_LIPOPROTEIN"/>
    <property type="match status" value="1"/>
</dbReference>
<dbReference type="EMBL" id="JAATNW010000001">
    <property type="protein sequence ID" value="NMH58452.1"/>
    <property type="molecule type" value="Genomic_DNA"/>
</dbReference>
<evidence type="ECO:0000256" key="1">
    <source>
        <dbReference type="ARBA" id="ARBA00004651"/>
    </source>
</evidence>
<evidence type="ECO:0000313" key="10">
    <source>
        <dbReference type="Proteomes" id="UP000709336"/>
    </source>
</evidence>
<dbReference type="Pfam" id="PF12704">
    <property type="entry name" value="MacB_PCD"/>
    <property type="match status" value="1"/>
</dbReference>
<accession>A0ABX1QZ41</accession>
<evidence type="ECO:0000259" key="8">
    <source>
        <dbReference type="Pfam" id="PF12704"/>
    </source>
</evidence>
<evidence type="ECO:0000256" key="3">
    <source>
        <dbReference type="ARBA" id="ARBA00022692"/>
    </source>
</evidence>
<feature type="transmembrane region" description="Helical" evidence="6">
    <location>
        <begin position="352"/>
        <end position="380"/>
    </location>
</feature>
<comment type="subcellular location">
    <subcellularLocation>
        <location evidence="1">Cell membrane</location>
        <topology evidence="1">Multi-pass membrane protein</topology>
    </subcellularLocation>
</comment>
<evidence type="ECO:0000313" key="9">
    <source>
        <dbReference type="EMBL" id="NMH58452.1"/>
    </source>
</evidence>
<keyword evidence="2" id="KW-1003">Cell membrane</keyword>
<feature type="domain" description="MacB-like periplasmic core" evidence="8">
    <location>
        <begin position="20"/>
        <end position="265"/>
    </location>
</feature>
<gene>
    <name evidence="9" type="ORF">HCJ96_00245</name>
</gene>
<evidence type="ECO:0000259" key="7">
    <source>
        <dbReference type="Pfam" id="PF02687"/>
    </source>
</evidence>
<organism evidence="9 10">
    <name type="scientific">Alteromonas ponticola</name>
    <dbReference type="NCBI Taxonomy" id="2720613"/>
    <lineage>
        <taxon>Bacteria</taxon>
        <taxon>Pseudomonadati</taxon>
        <taxon>Pseudomonadota</taxon>
        <taxon>Gammaproteobacteria</taxon>
        <taxon>Alteromonadales</taxon>
        <taxon>Alteromonadaceae</taxon>
        <taxon>Alteromonas/Salinimonas group</taxon>
        <taxon>Alteromonas</taxon>
    </lineage>
</organism>